<evidence type="ECO:0000256" key="1">
    <source>
        <dbReference type="ARBA" id="ARBA00023242"/>
    </source>
</evidence>
<dbReference type="PANTHER" id="PTHR47783:SF1">
    <property type="entry name" value="ZN(II)2CYS6 TRANSCRIPTION FACTOR (EUROFUNG)"/>
    <property type="match status" value="1"/>
</dbReference>
<feature type="domain" description="Zn(2)-C6 fungal-type" evidence="3">
    <location>
        <begin position="40"/>
        <end position="68"/>
    </location>
</feature>
<evidence type="ECO:0000256" key="2">
    <source>
        <dbReference type="SAM" id="MobiDB-lite"/>
    </source>
</evidence>
<protein>
    <recommendedName>
        <fullName evidence="3">Zn(2)-C6 fungal-type domain-containing protein</fullName>
    </recommendedName>
</protein>
<evidence type="ECO:0000313" key="4">
    <source>
        <dbReference type="EMBL" id="CCF38462.1"/>
    </source>
</evidence>
<organism evidence="4 5">
    <name type="scientific">Colletotrichum higginsianum (strain IMI 349063)</name>
    <name type="common">Crucifer anthracnose fungus</name>
    <dbReference type="NCBI Taxonomy" id="759273"/>
    <lineage>
        <taxon>Eukaryota</taxon>
        <taxon>Fungi</taxon>
        <taxon>Dikarya</taxon>
        <taxon>Ascomycota</taxon>
        <taxon>Pezizomycotina</taxon>
        <taxon>Sordariomycetes</taxon>
        <taxon>Hypocreomycetidae</taxon>
        <taxon>Glomerellales</taxon>
        <taxon>Glomerellaceae</taxon>
        <taxon>Colletotrichum</taxon>
        <taxon>Colletotrichum destructivum species complex</taxon>
    </lineage>
</organism>
<dbReference type="STRING" id="759273.H1VE09"/>
<keyword evidence="1" id="KW-0539">Nucleus</keyword>
<dbReference type="Proteomes" id="UP000007174">
    <property type="component" value="Unassembled WGS sequence"/>
</dbReference>
<reference evidence="5" key="1">
    <citation type="journal article" date="2012" name="Nat. Genet.">
        <title>Lifestyle transitions in plant pathogenic Colletotrichum fungi deciphered by genome and transcriptome analyses.</title>
        <authorList>
            <person name="O'Connell R.J."/>
            <person name="Thon M.R."/>
            <person name="Hacquard S."/>
            <person name="Amyotte S.G."/>
            <person name="Kleemann J."/>
            <person name="Torres M.F."/>
            <person name="Damm U."/>
            <person name="Buiate E.A."/>
            <person name="Epstein L."/>
            <person name="Alkan N."/>
            <person name="Altmueller J."/>
            <person name="Alvarado-Balderrama L."/>
            <person name="Bauser C.A."/>
            <person name="Becker C."/>
            <person name="Birren B.W."/>
            <person name="Chen Z."/>
            <person name="Choi J."/>
            <person name="Crouch J.A."/>
            <person name="Duvick J.P."/>
            <person name="Farman M.A."/>
            <person name="Gan P."/>
            <person name="Heiman D."/>
            <person name="Henrissat B."/>
            <person name="Howard R.J."/>
            <person name="Kabbage M."/>
            <person name="Koch C."/>
            <person name="Kracher B."/>
            <person name="Kubo Y."/>
            <person name="Law A.D."/>
            <person name="Lebrun M.-H."/>
            <person name="Lee Y.-H."/>
            <person name="Miyara I."/>
            <person name="Moore N."/>
            <person name="Neumann U."/>
            <person name="Nordstroem K."/>
            <person name="Panaccione D.G."/>
            <person name="Panstruga R."/>
            <person name="Place M."/>
            <person name="Proctor R.H."/>
            <person name="Prusky D."/>
            <person name="Rech G."/>
            <person name="Reinhardt R."/>
            <person name="Rollins J.A."/>
            <person name="Rounsley S."/>
            <person name="Schardl C.L."/>
            <person name="Schwartz D.C."/>
            <person name="Shenoy N."/>
            <person name="Shirasu K."/>
            <person name="Sikhakolli U.R."/>
            <person name="Stueber K."/>
            <person name="Sukno S.A."/>
            <person name="Sweigard J.A."/>
            <person name="Takano Y."/>
            <person name="Takahara H."/>
            <person name="Trail F."/>
            <person name="van der Does H.C."/>
            <person name="Voll L.M."/>
            <person name="Will I."/>
            <person name="Young S."/>
            <person name="Zeng Q."/>
            <person name="Zhang J."/>
            <person name="Zhou S."/>
            <person name="Dickman M.B."/>
            <person name="Schulze-Lefert P."/>
            <person name="Ver Loren van Themaat E."/>
            <person name="Ma L.-J."/>
            <person name="Vaillancourt L.J."/>
        </authorList>
    </citation>
    <scope>NUCLEOTIDE SEQUENCE [LARGE SCALE GENOMIC DNA]</scope>
    <source>
        <strain evidence="5">IMI 349063</strain>
    </source>
</reference>
<dbReference type="VEuPathDB" id="FungiDB:CH63R_07937"/>
<accession>H1VE09</accession>
<dbReference type="SUPFAM" id="SSF57701">
    <property type="entry name" value="Zn2/Cys6 DNA-binding domain"/>
    <property type="match status" value="1"/>
</dbReference>
<dbReference type="GO" id="GO:0000981">
    <property type="term" value="F:DNA-binding transcription factor activity, RNA polymerase II-specific"/>
    <property type="evidence" value="ECO:0007669"/>
    <property type="project" value="InterPro"/>
</dbReference>
<feature type="region of interest" description="Disordered" evidence="2">
    <location>
        <begin position="1"/>
        <end position="27"/>
    </location>
</feature>
<sequence>MSSSYATNPAPAPAPAPAPFDSATGPGGAVLAKRRRINYACNYCRNRKTRCDEQKPSCRACIAAGIEC</sequence>
<dbReference type="PRINTS" id="PR00755">
    <property type="entry name" value="AFLATOXINBRP"/>
</dbReference>
<dbReference type="EMBL" id="CACQ02002986">
    <property type="protein sequence ID" value="CCF38462.1"/>
    <property type="molecule type" value="Genomic_DNA"/>
</dbReference>
<dbReference type="PROSITE" id="PS50048">
    <property type="entry name" value="ZN2_CY6_FUNGAL_2"/>
    <property type="match status" value="1"/>
</dbReference>
<dbReference type="InterPro" id="IPR036864">
    <property type="entry name" value="Zn2-C6_fun-type_DNA-bd_sf"/>
</dbReference>
<dbReference type="HOGENOM" id="CLU_2800877_0_0_1"/>
<dbReference type="PANTHER" id="PTHR47783">
    <property type="entry name" value="ZN(II)2CYS6 TRANSCRIPTION FACTOR (EUROFUNG)-RELATED"/>
    <property type="match status" value="1"/>
</dbReference>
<feature type="non-terminal residue" evidence="4">
    <location>
        <position position="68"/>
    </location>
</feature>
<dbReference type="GO" id="GO:0008270">
    <property type="term" value="F:zinc ion binding"/>
    <property type="evidence" value="ECO:0007669"/>
    <property type="project" value="InterPro"/>
</dbReference>
<name>H1VE09_COLHI</name>
<dbReference type="Gene3D" id="4.10.240.10">
    <property type="entry name" value="Zn(2)-C6 fungal-type DNA-binding domain"/>
    <property type="match status" value="1"/>
</dbReference>
<dbReference type="PROSITE" id="PS00463">
    <property type="entry name" value="ZN2_CY6_FUNGAL_1"/>
    <property type="match status" value="1"/>
</dbReference>
<dbReference type="SMART" id="SM00066">
    <property type="entry name" value="GAL4"/>
    <property type="match status" value="1"/>
</dbReference>
<gene>
    <name evidence="4" type="ORF">CH063_09547</name>
</gene>
<dbReference type="CDD" id="cd00067">
    <property type="entry name" value="GAL4"/>
    <property type="match status" value="1"/>
</dbReference>
<proteinExistence type="predicted"/>
<dbReference type="Pfam" id="PF00172">
    <property type="entry name" value="Zn_clus"/>
    <property type="match status" value="1"/>
</dbReference>
<dbReference type="AlphaFoldDB" id="H1VE09"/>
<evidence type="ECO:0000313" key="5">
    <source>
        <dbReference type="Proteomes" id="UP000007174"/>
    </source>
</evidence>
<evidence type="ECO:0000259" key="3">
    <source>
        <dbReference type="PROSITE" id="PS50048"/>
    </source>
</evidence>
<dbReference type="InterPro" id="IPR001138">
    <property type="entry name" value="Zn2Cys6_DnaBD"/>
</dbReference>